<dbReference type="PROSITE" id="PS51192">
    <property type="entry name" value="HELICASE_ATP_BIND_1"/>
    <property type="match status" value="1"/>
</dbReference>
<feature type="domain" description="Helicase ATP-binding" evidence="1">
    <location>
        <begin position="295"/>
        <end position="500"/>
    </location>
</feature>
<keyword evidence="3" id="KW-1185">Reference proteome</keyword>
<evidence type="ECO:0000313" key="3">
    <source>
        <dbReference type="Proteomes" id="UP000198558"/>
    </source>
</evidence>
<dbReference type="InterPro" id="IPR040980">
    <property type="entry name" value="SWI2_SNF2"/>
</dbReference>
<evidence type="ECO:0000313" key="2">
    <source>
        <dbReference type="EMBL" id="SET50897.1"/>
    </source>
</evidence>
<dbReference type="InterPro" id="IPR055180">
    <property type="entry name" value="HsdR_RecA-like_helicase_dom_2"/>
</dbReference>
<dbReference type="GO" id="GO:0005524">
    <property type="term" value="F:ATP binding"/>
    <property type="evidence" value="ECO:0007669"/>
    <property type="project" value="UniProtKB-KW"/>
</dbReference>
<dbReference type="GO" id="GO:0003677">
    <property type="term" value="F:DNA binding"/>
    <property type="evidence" value="ECO:0007669"/>
    <property type="project" value="UniProtKB-KW"/>
</dbReference>
<dbReference type="Gene3D" id="3.90.1570.50">
    <property type="match status" value="1"/>
</dbReference>
<gene>
    <name evidence="2" type="ORF">SAMN04489758_11542</name>
</gene>
<dbReference type="Pfam" id="PF18766">
    <property type="entry name" value="SWI2_SNF2"/>
    <property type="match status" value="1"/>
</dbReference>
<name>A0A1I0EZB6_9FIRM</name>
<dbReference type="RefSeq" id="WP_092353941.1">
    <property type="nucleotide sequence ID" value="NZ_FOIN01000015.1"/>
</dbReference>
<dbReference type="SUPFAM" id="SSF52540">
    <property type="entry name" value="P-loop containing nucleoside triphosphate hydrolases"/>
    <property type="match status" value="1"/>
</dbReference>
<dbReference type="SMART" id="SM00487">
    <property type="entry name" value="DEXDc"/>
    <property type="match status" value="1"/>
</dbReference>
<dbReference type="GeneID" id="78288440"/>
<dbReference type="GO" id="GO:0009035">
    <property type="term" value="F:type I site-specific deoxyribonuclease activity"/>
    <property type="evidence" value="ECO:0007669"/>
    <property type="project" value="UniProtKB-EC"/>
</dbReference>
<dbReference type="InterPro" id="IPR007409">
    <property type="entry name" value="Restrct_endonuc_type1_HsdR_N"/>
</dbReference>
<dbReference type="Pfam" id="PF04313">
    <property type="entry name" value="HSDR_N"/>
    <property type="match status" value="1"/>
</dbReference>
<organism evidence="2 3">
    <name type="scientific">Thomasclavelia cocleata</name>
    <dbReference type="NCBI Taxonomy" id="69824"/>
    <lineage>
        <taxon>Bacteria</taxon>
        <taxon>Bacillati</taxon>
        <taxon>Bacillota</taxon>
        <taxon>Erysipelotrichia</taxon>
        <taxon>Erysipelotrichales</taxon>
        <taxon>Coprobacillaceae</taxon>
        <taxon>Thomasclavelia</taxon>
    </lineage>
</organism>
<evidence type="ECO:0000259" key="1">
    <source>
        <dbReference type="PROSITE" id="PS51192"/>
    </source>
</evidence>
<dbReference type="Proteomes" id="UP000198558">
    <property type="component" value="Unassembled WGS sequence"/>
</dbReference>
<dbReference type="EMBL" id="FOIN01000015">
    <property type="protein sequence ID" value="SET50897.1"/>
    <property type="molecule type" value="Genomic_DNA"/>
</dbReference>
<reference evidence="3" key="1">
    <citation type="submission" date="2016-10" db="EMBL/GenBank/DDBJ databases">
        <authorList>
            <person name="Varghese N."/>
            <person name="Submissions S."/>
        </authorList>
    </citation>
    <scope>NUCLEOTIDE SEQUENCE [LARGE SCALE GENOMIC DNA]</scope>
    <source>
        <strain evidence="3">DSM 1551</strain>
    </source>
</reference>
<dbReference type="InterPro" id="IPR014001">
    <property type="entry name" value="Helicase_ATP-bd"/>
</dbReference>
<dbReference type="OrthoDB" id="9758243at2"/>
<dbReference type="PANTHER" id="PTHR42927:SF1">
    <property type="entry name" value="HELICASE SUPERFAMILY 1 AND 2 DOMAIN-CONTAINING PROTEIN"/>
    <property type="match status" value="1"/>
</dbReference>
<dbReference type="InterPro" id="IPR027417">
    <property type="entry name" value="P-loop_NTPase"/>
</dbReference>
<dbReference type="AlphaFoldDB" id="A0A1I0EZB6"/>
<dbReference type="Pfam" id="PF22679">
    <property type="entry name" value="T1R_D3-like"/>
    <property type="match status" value="1"/>
</dbReference>
<proteinExistence type="predicted"/>
<dbReference type="Gene3D" id="3.40.50.300">
    <property type="entry name" value="P-loop containing nucleotide triphosphate hydrolases"/>
    <property type="match status" value="2"/>
</dbReference>
<sequence length="1033" mass="119361">MSDLTIKEIQLEKDIEEYLATKGGYKKGSPKKFDRKLGLGCDTFVEFIKTSQERNWEKYKTIYGNDAEKQIVTRFDREVKMNGLLKVLRYGFKDRGITFKAVFWKPETSINETSLMQYEANILHCTRQLHYSLLNENSIDIVLFINGIPVVSMELKCQFTGQSITNAIAQYKFDRASKDTIFEFKNRVLVHFAVDLTNVYMTTRLEGTKTYFLPFNQGSNGAGRVGGKGNPINEDGYDTSYLWERVLCKDRLLEILHKYMHLQQEFDEQGNIKSERMIFPRFHQLDVVTELLDDVKKNGAGNNYLIQHSAGSGKSNSIAWLAHRLSGLHNYDDEKIFQSVIIVTDRKVLDSQLQNTVYQFDHVQGIVVKVDKNAQQLKEAIEDGAGIIITTLQKFPVIYNQVHSGNKRFAVIIDEAHSSQSGDSAKKLKRALADTEKVLEEYAKLEYEDEITCKDDEDKLLDELAAQGKQDNLSFFAFTATPKGRTLNLFGSKDENGEYHPFHIYSMKQAIEEGFILDVLKNYMTYNMYYKIIKNISDDPELETTSGVKAIKKYETLHPHNISQKTSIMLEHFRNVTMHKIGGKAKAMVVTPSRLHAVRYVNEFKRQIKEKGFDDLEVLVAFSGEVMDEGTSYTEESINKNKNGETIKEKSLPAAFHTDEYGMLIVAEKYQTGFDEPLLHTMFVDKKLSGVKAVQTLSRLNRTARGKQDTFVLDFVNSAEDIKKSFEPYYEETVLTEETDPNVIYDIKNTLDQYQVYREIEVEQFAEIFYSNNQKSNDMGRLQSKITPALQRYNDLNQEKRDLFKSTLARFNRIYAFVTQVTRMFDKDIHKFSIYAKFLLTQLPKNGVEPVDLDDKILLEYYKLEKDFEGSITLEGSAEGFTPIKGEAGRKEIKKDPLTVLIDKINTIFGTQFTEMDKVLMQIENDYASEEQWQSYAANNDKKTFMLLFERDFPEKAAARYEQNDQFFVKMFNEPSFMQKVIEDLGGLIYERLKKAFKYPMESNVNQYMVAEDEKKYNIDDILVEKCRKEGKV</sequence>
<dbReference type="PANTHER" id="PTHR42927">
    <property type="entry name" value="HELICASE SUPERFAMILY 1 AND 2 DOMAIN-CONTAINING PROTEIN"/>
    <property type="match status" value="1"/>
</dbReference>
<accession>A0A1I0EZB6</accession>
<dbReference type="GO" id="GO:0009307">
    <property type="term" value="P:DNA restriction-modification system"/>
    <property type="evidence" value="ECO:0007669"/>
    <property type="project" value="UniProtKB-KW"/>
</dbReference>
<protein>
    <submittedName>
        <fullName evidence="2">Type I restriction enzyme, R subunit</fullName>
    </submittedName>
</protein>